<name>A0A1T4Z6T8_9BACT</name>
<dbReference type="NCBIfam" id="TIGR03696">
    <property type="entry name" value="Rhs_assc_core"/>
    <property type="match status" value="1"/>
</dbReference>
<evidence type="ECO:0000259" key="2">
    <source>
        <dbReference type="Pfam" id="PF13395"/>
    </source>
</evidence>
<protein>
    <submittedName>
        <fullName evidence="3">RHS repeat-associated core domain-containing protein</fullName>
    </submittedName>
</protein>
<dbReference type="InterPro" id="IPR022385">
    <property type="entry name" value="Rhs_assc_core"/>
</dbReference>
<reference evidence="4" key="1">
    <citation type="submission" date="2017-02" db="EMBL/GenBank/DDBJ databases">
        <authorList>
            <person name="Varghese N."/>
            <person name="Submissions S."/>
        </authorList>
    </citation>
    <scope>NUCLEOTIDE SEQUENCE [LARGE SCALE GENOMIC DNA]</scope>
    <source>
        <strain evidence="4">ATCC 700200</strain>
    </source>
</reference>
<dbReference type="Gene3D" id="1.10.30.50">
    <property type="match status" value="1"/>
</dbReference>
<feature type="non-terminal residue" evidence="3">
    <location>
        <position position="1"/>
    </location>
</feature>
<dbReference type="RefSeq" id="WP_217699078.1">
    <property type="nucleotide sequence ID" value="NZ_FUYE01000052.1"/>
</dbReference>
<organism evidence="3 4">
    <name type="scientific">Prosthecobacter debontii</name>
    <dbReference type="NCBI Taxonomy" id="48467"/>
    <lineage>
        <taxon>Bacteria</taxon>
        <taxon>Pseudomonadati</taxon>
        <taxon>Verrucomicrobiota</taxon>
        <taxon>Verrucomicrobiia</taxon>
        <taxon>Verrucomicrobiales</taxon>
        <taxon>Verrucomicrobiaceae</taxon>
        <taxon>Prosthecobacter</taxon>
    </lineage>
</organism>
<evidence type="ECO:0000256" key="1">
    <source>
        <dbReference type="SAM" id="MobiDB-lite"/>
    </source>
</evidence>
<dbReference type="EMBL" id="FUYE01000052">
    <property type="protein sequence ID" value="SKB09732.1"/>
    <property type="molecule type" value="Genomic_DNA"/>
</dbReference>
<keyword evidence="4" id="KW-1185">Reference proteome</keyword>
<feature type="compositionally biased region" description="Basic and acidic residues" evidence="1">
    <location>
        <begin position="244"/>
        <end position="257"/>
    </location>
</feature>
<gene>
    <name evidence="3" type="ORF">SAMN02745166_05178</name>
</gene>
<feature type="compositionally biased region" description="Polar residues" evidence="1">
    <location>
        <begin position="265"/>
        <end position="279"/>
    </location>
</feature>
<dbReference type="InterPro" id="IPR003615">
    <property type="entry name" value="HNH_nuc"/>
</dbReference>
<evidence type="ECO:0000313" key="3">
    <source>
        <dbReference type="EMBL" id="SKB09732.1"/>
    </source>
</evidence>
<dbReference type="Pfam" id="PF13395">
    <property type="entry name" value="HNH_4"/>
    <property type="match status" value="1"/>
</dbReference>
<proteinExistence type="predicted"/>
<accession>A0A1T4Z6T8</accession>
<evidence type="ECO:0000313" key="4">
    <source>
        <dbReference type="Proteomes" id="UP000190774"/>
    </source>
</evidence>
<feature type="region of interest" description="Disordered" evidence="1">
    <location>
        <begin position="244"/>
        <end position="316"/>
    </location>
</feature>
<feature type="domain" description="HNH nuclease" evidence="2">
    <location>
        <begin position="277"/>
        <end position="314"/>
    </location>
</feature>
<dbReference type="Proteomes" id="UP000190774">
    <property type="component" value="Unassembled WGS sequence"/>
</dbReference>
<dbReference type="STRING" id="48467.SAMN02745166_05178"/>
<sequence>KDEDPTGLLNEGFRYRDIETGMWLSRDPAGFVDGPNLYAYVKQNPWTAWDPLGLSGWGDPRGLPGCSPQLRNALDQQDRDRAVSAGQALNHLGGVIKGGLSGIGSLLKMGLNLITGGSAYKDHDAFSLVPGVDLVAHEVNGTKAALPDVTTAEGQGEALLSVALMAEGGRASFGKKSGAPLASSQKALATNETIIEYTDHTSNTFNSGETFTINRCDYSHIVDPPSVGPGKPFTQLQKEKILQHNKDSNRGVLRSDRSGALLIPSQKSQKSVTPATNEAQVDHVEPRSVGGENSSSNAMVLSRSENRQKSNNTGNQ</sequence>
<dbReference type="AlphaFoldDB" id="A0A1T4Z6T8"/>
<dbReference type="Gene3D" id="2.180.10.10">
    <property type="entry name" value="RHS repeat-associated core"/>
    <property type="match status" value="1"/>
</dbReference>